<dbReference type="Pfam" id="PF23458">
    <property type="entry name" value="DUF7130"/>
    <property type="match status" value="1"/>
</dbReference>
<dbReference type="Proteomes" id="UP000466535">
    <property type="component" value="Unassembled WGS sequence"/>
</dbReference>
<sequence>MSETTEQHELKPGTPVYDEEGAQIGTIRGVDEHGFYIRAEDDVTVLPGPGEAEYGDAIMWRCWECGEMGQIEDIPAECPSCGAPKEEIYYWQED</sequence>
<comment type="caution">
    <text evidence="2">The sequence shown here is derived from an EMBL/GenBank/DDBJ whole genome shotgun (WGS) entry which is preliminary data.</text>
</comment>
<accession>A0A6B0TG78</accession>
<evidence type="ECO:0000313" key="3">
    <source>
        <dbReference type="Proteomes" id="UP000466535"/>
    </source>
</evidence>
<name>A0A6B0TG78_9EURY</name>
<gene>
    <name evidence="2" type="ORF">GRX03_11325</name>
</gene>
<dbReference type="RefSeq" id="WP_159764319.1">
    <property type="nucleotide sequence ID" value="NZ_WUUT01000004.1"/>
</dbReference>
<reference evidence="2 3" key="1">
    <citation type="submission" date="2019-12" db="EMBL/GenBank/DDBJ databases">
        <title>Isolation and characterization of three novel carbon monoxide-oxidizing members of Halobacteria from salione crusts and soils.</title>
        <authorList>
            <person name="Myers M.R."/>
            <person name="King G.M."/>
        </authorList>
    </citation>
    <scope>NUCLEOTIDE SEQUENCE [LARGE SCALE GENOMIC DNA]</scope>
    <source>
        <strain evidence="2 3">WSH3</strain>
    </source>
</reference>
<evidence type="ECO:0000259" key="1">
    <source>
        <dbReference type="Pfam" id="PF23458"/>
    </source>
</evidence>
<proteinExistence type="predicted"/>
<organism evidence="2 3">
    <name type="scientific">Halovenus carboxidivorans</name>
    <dbReference type="NCBI Taxonomy" id="2692199"/>
    <lineage>
        <taxon>Archaea</taxon>
        <taxon>Methanobacteriati</taxon>
        <taxon>Methanobacteriota</taxon>
        <taxon>Stenosarchaea group</taxon>
        <taxon>Halobacteria</taxon>
        <taxon>Halobacteriales</taxon>
        <taxon>Haloarculaceae</taxon>
        <taxon>Halovenus</taxon>
    </lineage>
</organism>
<feature type="domain" description="DUF7130" evidence="1">
    <location>
        <begin position="12"/>
        <end position="94"/>
    </location>
</feature>
<evidence type="ECO:0000313" key="2">
    <source>
        <dbReference type="EMBL" id="MXR52189.1"/>
    </source>
</evidence>
<keyword evidence="3" id="KW-1185">Reference proteome</keyword>
<dbReference type="InterPro" id="IPR055554">
    <property type="entry name" value="DUF7130"/>
</dbReference>
<dbReference type="AlphaFoldDB" id="A0A6B0TG78"/>
<protein>
    <recommendedName>
        <fullName evidence="1">DUF7130 domain-containing protein</fullName>
    </recommendedName>
</protein>
<dbReference type="Gene3D" id="2.20.28.10">
    <property type="match status" value="1"/>
</dbReference>
<dbReference type="EMBL" id="WUUT01000004">
    <property type="protein sequence ID" value="MXR52189.1"/>
    <property type="molecule type" value="Genomic_DNA"/>
</dbReference>
<dbReference type="SUPFAM" id="SSF57802">
    <property type="entry name" value="Rubredoxin-like"/>
    <property type="match status" value="1"/>
</dbReference>
<dbReference type="OrthoDB" id="45654at2157"/>